<dbReference type="Proteomes" id="UP000886520">
    <property type="component" value="Chromosome 9"/>
</dbReference>
<dbReference type="FunFam" id="1.25.40.10:FF:000090">
    <property type="entry name" value="Pentatricopeptide repeat-containing protein, chloroplastic"/>
    <property type="match status" value="1"/>
</dbReference>
<name>A0A9D4UYP0_ADICA</name>
<dbReference type="Pfam" id="PF01535">
    <property type="entry name" value="PPR"/>
    <property type="match status" value="10"/>
</dbReference>
<dbReference type="Pfam" id="PF13041">
    <property type="entry name" value="PPR_2"/>
    <property type="match status" value="5"/>
</dbReference>
<accession>A0A9D4UYP0</accession>
<dbReference type="EMBL" id="JABFUD020000009">
    <property type="protein sequence ID" value="KAI5075852.1"/>
    <property type="molecule type" value="Genomic_DNA"/>
</dbReference>
<feature type="repeat" description="PPR" evidence="2">
    <location>
        <begin position="359"/>
        <end position="393"/>
    </location>
</feature>
<dbReference type="Gene3D" id="1.25.40.10">
    <property type="entry name" value="Tetratricopeptide repeat domain"/>
    <property type="match status" value="7"/>
</dbReference>
<dbReference type="InterPro" id="IPR011990">
    <property type="entry name" value="TPR-like_helical_dom_sf"/>
</dbReference>
<dbReference type="InterPro" id="IPR002885">
    <property type="entry name" value="PPR_rpt"/>
</dbReference>
<dbReference type="AlphaFoldDB" id="A0A9D4UYP0"/>
<feature type="repeat" description="PPR" evidence="2">
    <location>
        <begin position="900"/>
        <end position="934"/>
    </location>
</feature>
<dbReference type="FunFam" id="1.25.40.10:FF:000031">
    <property type="entry name" value="Pentatricopeptide repeat-containing protein mitochondrial"/>
    <property type="match status" value="1"/>
</dbReference>
<feature type="repeat" description="PPR" evidence="2">
    <location>
        <begin position="763"/>
        <end position="797"/>
    </location>
</feature>
<dbReference type="GO" id="GO:0009451">
    <property type="term" value="P:RNA modification"/>
    <property type="evidence" value="ECO:0007669"/>
    <property type="project" value="InterPro"/>
</dbReference>
<evidence type="ECO:0000313" key="4">
    <source>
        <dbReference type="Proteomes" id="UP000886520"/>
    </source>
</evidence>
<protein>
    <recommendedName>
        <fullName evidence="5">Pentatricopeptide repeat-containing protein</fullName>
    </recommendedName>
</protein>
<sequence>MISHPKAALLRKVKPVDISILFPCEKLFHTYAAEVIDYKTLDDGGVPSSNTTDFNCEQRKNGRPFPQRYTEWKMLGLPEALSIMEDGGKLPSHDNFLCILLKCKQERSLEHLRRLYRIISNDDTIFEALGNYFIPAFVVCGSLPCACHAFDRLLYKNEYSWTSLIQAHIDNGETSTAFILYERMQSECVFPNGFTFVALLRACVQLKCIDKGRELHAEVAKEGYEMDQFVGSILVDLYAKCGSLEDAKEVFDELKVRDTVLWTAVIAGYTEQGFAEEALKCFQQMQADGVPRDAGTYVVILKACSSVEAVARGQEIHCEATANGLNDNPFVANTLLYFYATCRCLAEAQAVFDKLSSPDAVAWNSLVAGYSENKLGNQGLLQLEQMRREGTSPNAVTLSCSLKVCSSLQAIDKGQELHTEVLKKGYENEVVVGNTLVDMYSKLGFLTEALLLFDNLSNRDIVSWNTIFAAYAEHGLGDGEMVFYNQMISEGVIPSYITFICGLKACGSAGVINGGFQLHNDIILFGLESNIQVGNTLIDMYGKCGWLKESQKTFDERGVHDVVSWNVLIAGYAERRLDEEVWGCFRSILQQGVSPDALTYIYVLKACGDPGAFEKCQEIHAEIAKDGLESESQVASSLVVLYSKCGILSEAKEVFETISNRDVVSWTALIGGYADFGFGREALNCFRKMFADGVSPNCFTYVAGLRACSLLGDIQYGQEMHSEISKKGYEKSPFICSSVVDMYSKCGFLKEAHELMLQRNVRDLISWTALISGYAEHGSCEEVLSCFEQLQQEGLSPDLVLWNAVVLAYAQKGEYEAAFKFFTQMQEQGISPDSAIFANIFKACGDPAALQVGRKLHVMIYRGGQEIKEGVLMNAVIDMYGRCGSMADAQEVFDVMAFRDLASWNALCLGYARQGESDLVFRLYHRMRQDDILPDGFSFLNLLTVCSHAGLVNEGCDCFEAMIEEFGISPTIKHHTCLIDLFGRAGQLDEAVVAVKKMPLEPDFVVWSAILSACRKWGDVELGRQSFNSAVKLEEMNTGAFVMMYNIYSEAQMWAEAMEIHAMRMESRQKSSETTEMDCFVVRGAESLQQ</sequence>
<feature type="repeat" description="PPR" evidence="2">
    <location>
        <begin position="561"/>
        <end position="595"/>
    </location>
</feature>
<dbReference type="PANTHER" id="PTHR47926">
    <property type="entry name" value="PENTATRICOPEPTIDE REPEAT-CONTAINING PROTEIN"/>
    <property type="match status" value="1"/>
</dbReference>
<keyword evidence="4" id="KW-1185">Reference proteome</keyword>
<feature type="repeat" description="PPR" evidence="2">
    <location>
        <begin position="460"/>
        <end position="494"/>
    </location>
</feature>
<evidence type="ECO:0000256" key="2">
    <source>
        <dbReference type="PROSITE-ProRule" id="PRU00708"/>
    </source>
</evidence>
<dbReference type="OrthoDB" id="185373at2759"/>
<dbReference type="InterPro" id="IPR046960">
    <property type="entry name" value="PPR_At4g14850-like_plant"/>
</dbReference>
<feature type="repeat" description="PPR" evidence="2">
    <location>
        <begin position="258"/>
        <end position="292"/>
    </location>
</feature>
<feature type="repeat" description="PPR" evidence="2">
    <location>
        <begin position="157"/>
        <end position="191"/>
    </location>
</feature>
<dbReference type="SUPFAM" id="SSF48452">
    <property type="entry name" value="TPR-like"/>
    <property type="match status" value="1"/>
</dbReference>
<dbReference type="FunFam" id="1.25.40.10:FF:000344">
    <property type="entry name" value="Pentatricopeptide repeat-containing protein"/>
    <property type="match status" value="1"/>
</dbReference>
<evidence type="ECO:0000256" key="1">
    <source>
        <dbReference type="ARBA" id="ARBA00022737"/>
    </source>
</evidence>
<dbReference type="NCBIfam" id="TIGR00756">
    <property type="entry name" value="PPR"/>
    <property type="match status" value="6"/>
</dbReference>
<proteinExistence type="predicted"/>
<keyword evidence="1" id="KW-0677">Repeat</keyword>
<evidence type="ECO:0008006" key="5">
    <source>
        <dbReference type="Google" id="ProtNLM"/>
    </source>
</evidence>
<gene>
    <name evidence="3" type="ORF">GOP47_0009928</name>
</gene>
<dbReference type="PROSITE" id="PS51375">
    <property type="entry name" value="PPR"/>
    <property type="match status" value="9"/>
</dbReference>
<comment type="caution">
    <text evidence="3">The sequence shown here is derived from an EMBL/GenBank/DDBJ whole genome shotgun (WGS) entry which is preliminary data.</text>
</comment>
<feature type="repeat" description="PPR" evidence="2">
    <location>
        <begin position="798"/>
        <end position="832"/>
    </location>
</feature>
<evidence type="ECO:0000313" key="3">
    <source>
        <dbReference type="EMBL" id="KAI5075852.1"/>
    </source>
</evidence>
<dbReference type="PANTHER" id="PTHR47926:SF382">
    <property type="entry name" value="PENTACOTRIPEPTIDE-REPEAT REGION OF PRORP DOMAIN-CONTAINING PROTEIN"/>
    <property type="match status" value="1"/>
</dbReference>
<dbReference type="GO" id="GO:0003723">
    <property type="term" value="F:RNA binding"/>
    <property type="evidence" value="ECO:0007669"/>
    <property type="project" value="InterPro"/>
</dbReference>
<dbReference type="FunFam" id="1.25.40.10:FF:000381">
    <property type="entry name" value="Pentatricopeptide repeat-containing protein"/>
    <property type="match status" value="1"/>
</dbReference>
<reference evidence="3" key="1">
    <citation type="submission" date="2021-01" db="EMBL/GenBank/DDBJ databases">
        <title>Adiantum capillus-veneris genome.</title>
        <authorList>
            <person name="Fang Y."/>
            <person name="Liao Q."/>
        </authorList>
    </citation>
    <scope>NUCLEOTIDE SEQUENCE</scope>
    <source>
        <strain evidence="3">H3</strain>
        <tissue evidence="3">Leaf</tissue>
    </source>
</reference>
<feature type="repeat" description="PPR" evidence="2">
    <location>
        <begin position="662"/>
        <end position="696"/>
    </location>
</feature>
<organism evidence="3 4">
    <name type="scientific">Adiantum capillus-veneris</name>
    <name type="common">Maidenhair fern</name>
    <dbReference type="NCBI Taxonomy" id="13818"/>
    <lineage>
        <taxon>Eukaryota</taxon>
        <taxon>Viridiplantae</taxon>
        <taxon>Streptophyta</taxon>
        <taxon>Embryophyta</taxon>
        <taxon>Tracheophyta</taxon>
        <taxon>Polypodiopsida</taxon>
        <taxon>Polypodiidae</taxon>
        <taxon>Polypodiales</taxon>
        <taxon>Pteridineae</taxon>
        <taxon>Pteridaceae</taxon>
        <taxon>Vittarioideae</taxon>
        <taxon>Adiantum</taxon>
    </lineage>
</organism>